<dbReference type="AlphaFoldDB" id="I2GX73"/>
<feature type="compositionally biased region" description="Basic residues" evidence="9">
    <location>
        <begin position="460"/>
        <end position="474"/>
    </location>
</feature>
<feature type="compositionally biased region" description="Basic and acidic residues" evidence="9">
    <location>
        <begin position="187"/>
        <end position="201"/>
    </location>
</feature>
<dbReference type="STRING" id="1071380.I2GX73"/>
<keyword evidence="12" id="KW-1185">Reference proteome</keyword>
<dbReference type="GO" id="GO:0030688">
    <property type="term" value="C:preribosome, small subunit precursor"/>
    <property type="evidence" value="ECO:0007669"/>
    <property type="project" value="EnsemblFungi"/>
</dbReference>
<dbReference type="PIRSF" id="PIRSF037125">
    <property type="entry name" value="D-site_20S_pre-rRNA_nuclease"/>
    <property type="match status" value="1"/>
</dbReference>
<dbReference type="eggNOG" id="KOG2463">
    <property type="taxonomic scope" value="Eukaryota"/>
</dbReference>
<keyword evidence="2" id="KW-0540">Nuclease</keyword>
<keyword evidence="3 7" id="KW-0479">Metal-binding</keyword>
<dbReference type="EMBL" id="HE806316">
    <property type="protein sequence ID" value="CCH58725.1"/>
    <property type="molecule type" value="Genomic_DNA"/>
</dbReference>
<evidence type="ECO:0000313" key="11">
    <source>
        <dbReference type="EMBL" id="CCH58725.1"/>
    </source>
</evidence>
<dbReference type="InterPro" id="IPR014881">
    <property type="entry name" value="NOB1_Zn-bd"/>
</dbReference>
<feature type="compositionally biased region" description="Basic residues" evidence="9">
    <location>
        <begin position="176"/>
        <end position="186"/>
    </location>
</feature>
<dbReference type="GO" id="GO:0005730">
    <property type="term" value="C:nucleolus"/>
    <property type="evidence" value="ECO:0007669"/>
    <property type="project" value="UniProtKB-SubCell"/>
</dbReference>
<feature type="region of interest" description="Disordered" evidence="9">
    <location>
        <begin position="132"/>
        <end position="245"/>
    </location>
</feature>
<dbReference type="InterPro" id="IPR017117">
    <property type="entry name" value="Nob1_euk"/>
</dbReference>
<comment type="subcellular location">
    <subcellularLocation>
        <location evidence="7">Nucleus</location>
        <location evidence="7">Nucleolus</location>
    </subcellularLocation>
</comment>
<dbReference type="GeneID" id="14493656"/>
<feature type="region of interest" description="Disordered" evidence="9">
    <location>
        <begin position="390"/>
        <end position="410"/>
    </location>
</feature>
<evidence type="ECO:0000259" key="10">
    <source>
        <dbReference type="SMART" id="SM00670"/>
    </source>
</evidence>
<feature type="compositionally biased region" description="Basic and acidic residues" evidence="9">
    <location>
        <begin position="132"/>
        <end position="141"/>
    </location>
</feature>
<organism evidence="11 12">
    <name type="scientific">Henningerozyma blattae (strain ATCC 34711 / CBS 6284 / DSM 70876 / NBRC 10599 / NRRL Y-10934 / UCD 77-7)</name>
    <name type="common">Yeast</name>
    <name type="synonym">Tetrapisispora blattae</name>
    <dbReference type="NCBI Taxonomy" id="1071380"/>
    <lineage>
        <taxon>Eukaryota</taxon>
        <taxon>Fungi</taxon>
        <taxon>Dikarya</taxon>
        <taxon>Ascomycota</taxon>
        <taxon>Saccharomycotina</taxon>
        <taxon>Saccharomycetes</taxon>
        <taxon>Saccharomycetales</taxon>
        <taxon>Saccharomycetaceae</taxon>
        <taxon>Henningerozyma</taxon>
    </lineage>
</organism>
<evidence type="ECO:0000256" key="2">
    <source>
        <dbReference type="ARBA" id="ARBA00022722"/>
    </source>
</evidence>
<dbReference type="GO" id="GO:0016787">
    <property type="term" value="F:hydrolase activity"/>
    <property type="evidence" value="ECO:0007669"/>
    <property type="project" value="UniProtKB-KW"/>
</dbReference>
<feature type="domain" description="PIN" evidence="10">
    <location>
        <begin position="17"/>
        <end position="122"/>
    </location>
</feature>
<dbReference type="PANTHER" id="PTHR12814:SF2">
    <property type="entry name" value="RNA-BINDING PROTEIN NOB1"/>
    <property type="match status" value="1"/>
</dbReference>
<evidence type="ECO:0000256" key="9">
    <source>
        <dbReference type="SAM" id="MobiDB-lite"/>
    </source>
</evidence>
<keyword evidence="4" id="KW-0378">Hydrolase</keyword>
<comment type="similarity">
    <text evidence="1 7">Belongs to the NOB1 family.</text>
</comment>
<dbReference type="GO" id="GO:0046872">
    <property type="term" value="F:metal ion binding"/>
    <property type="evidence" value="ECO:0007669"/>
    <property type="project" value="UniProtKB-UniRule"/>
</dbReference>
<dbReference type="SMART" id="SM00670">
    <property type="entry name" value="PINc"/>
    <property type="match status" value="1"/>
</dbReference>
<evidence type="ECO:0000256" key="7">
    <source>
        <dbReference type="PIRNR" id="PIRNR037125"/>
    </source>
</evidence>
<dbReference type="GO" id="GO:0000462">
    <property type="term" value="P:maturation of SSU-rRNA from tricistronic rRNA transcript (SSU-rRNA, 5.8S rRNA, LSU-rRNA)"/>
    <property type="evidence" value="ECO:0007669"/>
    <property type="project" value="EnsemblFungi"/>
</dbReference>
<keyword evidence="6 7" id="KW-0539">Nucleus</keyword>
<feature type="binding site" evidence="8">
    <location>
        <position position="320"/>
    </location>
    <ligand>
        <name>Zn(2+)</name>
        <dbReference type="ChEBI" id="CHEBI:29105"/>
    </ligand>
</feature>
<dbReference type="Pfam" id="PF08772">
    <property type="entry name" value="Zn_ribbon_NOB1"/>
    <property type="match status" value="1"/>
</dbReference>
<feature type="binding site" evidence="8">
    <location>
        <position position="336"/>
    </location>
    <ligand>
        <name>Zn(2+)</name>
        <dbReference type="ChEBI" id="CHEBI:29105"/>
    </ligand>
</feature>
<accession>I2GX73</accession>
<evidence type="ECO:0000256" key="1">
    <source>
        <dbReference type="ARBA" id="ARBA00005858"/>
    </source>
</evidence>
<dbReference type="CDD" id="cd09876">
    <property type="entry name" value="PIN_Nob1-like"/>
    <property type="match status" value="1"/>
</dbReference>
<sequence>MTETIENRDSNEVKNVEALVLDATPLITQSYSKYQNFAKKFFTTPGVFNEIRDPQSLKNLELWKELGNIIIRQPTSKSVDVIKHFSRLTGDSVVLSKNDIDILALAYELEVEYNNGDWRLRKIPGDILKTKDAKTTKDDKSTNTPSSDEIKEEKSSEIKEEKTEEDATDGFEQTKSKHHGRNGRKQRTNEETPTKATKDTIEASIPETKIDNNETTEVKEVTEDSTKEEEEEEQEGEDDGDWITPDNLTQVMIKDSGLDSSIVQDKSKKDIQKEISKVALATGDFAIQNVAIQMNLNLMNFMSGMRIEKIRNYRLRCHACFKMFPVPKDNRAKDFCPSCGGEHTLIRCAVSINRKTGEIIPHLKSNFQWKTRGNRYSAPSPLSKNEIKRYGKKGYNHSKPQNQGNLYREDDRQYEKTVKQEDWVKKHNEKILDQWIGGGSVDNYISPFGISGLKQANHARVGRGRHANSNKKKR</sequence>
<protein>
    <recommendedName>
        <fullName evidence="7">20S-pre-rRNA D-site endonuclease NOB1</fullName>
    </recommendedName>
</protein>
<dbReference type="Proteomes" id="UP000002866">
    <property type="component" value="Chromosome 1"/>
</dbReference>
<gene>
    <name evidence="11" type="primary">TBLA0A09400</name>
    <name evidence="11" type="ORF">TBLA_0A09400</name>
</gene>
<evidence type="ECO:0000256" key="5">
    <source>
        <dbReference type="ARBA" id="ARBA00022833"/>
    </source>
</evidence>
<dbReference type="InterPro" id="IPR039907">
    <property type="entry name" value="NOB1"/>
</dbReference>
<dbReference type="OrthoDB" id="446759at2759"/>
<proteinExistence type="inferred from homology"/>
<keyword evidence="5 7" id="KW-0862">Zinc</keyword>
<feature type="binding site" evidence="8">
    <location>
        <position position="317"/>
    </location>
    <ligand>
        <name>Zn(2+)</name>
        <dbReference type="ChEBI" id="CHEBI:29105"/>
    </ligand>
</feature>
<dbReference type="Pfam" id="PF17146">
    <property type="entry name" value="PIN_6"/>
    <property type="match status" value="1"/>
</dbReference>
<dbReference type="OMA" id="GYELECE"/>
<feature type="binding site" evidence="8">
    <location>
        <position position="339"/>
    </location>
    <ligand>
        <name>Zn(2+)</name>
        <dbReference type="ChEBI" id="CHEBI:29105"/>
    </ligand>
</feature>
<dbReference type="InParanoid" id="I2GX73"/>
<evidence type="ECO:0000256" key="3">
    <source>
        <dbReference type="ARBA" id="ARBA00022723"/>
    </source>
</evidence>
<dbReference type="GO" id="GO:0070181">
    <property type="term" value="F:small ribosomal subunit rRNA binding"/>
    <property type="evidence" value="ECO:0007669"/>
    <property type="project" value="EnsemblFungi"/>
</dbReference>
<dbReference type="GO" id="GO:0043248">
    <property type="term" value="P:proteasome assembly"/>
    <property type="evidence" value="ECO:0007669"/>
    <property type="project" value="EnsemblFungi"/>
</dbReference>
<dbReference type="FunFam" id="3.40.50.1010:FF:000020">
    <property type="entry name" value="20S-pre-rRNA D-site endonuclease NOB1"/>
    <property type="match status" value="1"/>
</dbReference>
<dbReference type="PANTHER" id="PTHR12814">
    <property type="entry name" value="RNA-BINDING PROTEIN NOB1"/>
    <property type="match status" value="1"/>
</dbReference>
<dbReference type="GO" id="GO:0005737">
    <property type="term" value="C:cytoplasm"/>
    <property type="evidence" value="ECO:0007669"/>
    <property type="project" value="EnsemblFungi"/>
</dbReference>
<feature type="compositionally biased region" description="Basic and acidic residues" evidence="9">
    <location>
        <begin position="148"/>
        <end position="162"/>
    </location>
</feature>
<dbReference type="InterPro" id="IPR036283">
    <property type="entry name" value="NOB1_Zf-like_sf"/>
</dbReference>
<feature type="compositionally biased region" description="Acidic residues" evidence="9">
    <location>
        <begin position="226"/>
        <end position="241"/>
    </location>
</feature>
<dbReference type="InterPro" id="IPR002716">
    <property type="entry name" value="PIN_dom"/>
</dbReference>
<dbReference type="GO" id="GO:0004521">
    <property type="term" value="F:RNA endonuclease activity"/>
    <property type="evidence" value="ECO:0007669"/>
    <property type="project" value="UniProtKB-UniRule"/>
</dbReference>
<evidence type="ECO:0000256" key="8">
    <source>
        <dbReference type="PIRSR" id="PIRSR037125-1"/>
    </source>
</evidence>
<dbReference type="Gene3D" id="3.40.50.1010">
    <property type="entry name" value="5'-nuclease"/>
    <property type="match status" value="1"/>
</dbReference>
<dbReference type="SUPFAM" id="SSF144206">
    <property type="entry name" value="NOB1 zinc finger-like"/>
    <property type="match status" value="1"/>
</dbReference>
<evidence type="ECO:0000313" key="12">
    <source>
        <dbReference type="Proteomes" id="UP000002866"/>
    </source>
</evidence>
<reference evidence="11 12" key="1">
    <citation type="journal article" date="2011" name="Proc. Natl. Acad. Sci. U.S.A.">
        <title>Evolutionary erosion of yeast sex chromosomes by mating-type switching accidents.</title>
        <authorList>
            <person name="Gordon J.L."/>
            <person name="Armisen D."/>
            <person name="Proux-Wera E."/>
            <person name="Oheigeartaigh S.S."/>
            <person name="Byrne K.P."/>
            <person name="Wolfe K.H."/>
        </authorList>
    </citation>
    <scope>NUCLEOTIDE SEQUENCE [LARGE SCALE GENOMIC DNA]</scope>
    <source>
        <strain evidence="12">ATCC 34711 / CBS 6284 / DSM 70876 / NBRC 10599 / NRRL Y-10934 / UCD 77-7</strain>
    </source>
</reference>
<dbReference type="HOGENOM" id="CLU_024666_2_1_1"/>
<dbReference type="RefSeq" id="XP_004178244.1">
    <property type="nucleotide sequence ID" value="XM_004178196.1"/>
</dbReference>
<feature type="compositionally biased region" description="Basic and acidic residues" evidence="9">
    <location>
        <begin position="208"/>
        <end position="225"/>
    </location>
</feature>
<dbReference type="Gene3D" id="6.20.210.10">
    <property type="entry name" value="Nin one binding (NOB1), Zn-ribbon-like"/>
    <property type="match status" value="1"/>
</dbReference>
<dbReference type="InterPro" id="IPR033411">
    <property type="entry name" value="Ribonuclease_PIN"/>
</dbReference>
<evidence type="ECO:0000256" key="4">
    <source>
        <dbReference type="ARBA" id="ARBA00022801"/>
    </source>
</evidence>
<comment type="function">
    <text evidence="7">Required for the synthesis of 40S ribosome subunits. Has a role in processing 20S pre-rRNA into the mature 18S rRNA, where it is required for cleavage at the 3' end of the mature 18S rRNA (D-site). Accompanies the 20S pre-rRNA from the nucleus to the cytoplasm.</text>
</comment>
<feature type="region of interest" description="Disordered" evidence="9">
    <location>
        <begin position="454"/>
        <end position="474"/>
    </location>
</feature>
<dbReference type="KEGG" id="tbl:TBLA_0A09400"/>
<dbReference type="FunCoup" id="I2GX73">
    <property type="interactions" value="1122"/>
</dbReference>
<name>I2GX73_HENB6</name>
<evidence type="ECO:0000256" key="6">
    <source>
        <dbReference type="ARBA" id="ARBA00023242"/>
    </source>
</evidence>